<dbReference type="Gene3D" id="3.40.50.2000">
    <property type="entry name" value="Glycogen Phosphorylase B"/>
    <property type="match status" value="2"/>
</dbReference>
<evidence type="ECO:0000259" key="2">
    <source>
        <dbReference type="Pfam" id="PF13439"/>
    </source>
</evidence>
<dbReference type="Proteomes" id="UP000182961">
    <property type="component" value="Unassembled WGS sequence"/>
</dbReference>
<dbReference type="InterPro" id="IPR028098">
    <property type="entry name" value="Glyco_trans_4-like_N"/>
</dbReference>
<evidence type="ECO:0000313" key="3">
    <source>
        <dbReference type="EMBL" id="SFN28799.1"/>
    </source>
</evidence>
<sequence>MKLLYLIPSVNNAGGVAKILSLKTHYFIEKWGYEIHVVTQNEGHKNPFFDFHPTIVWHDIERKGQSMKAVFQYKKQLKELALSLQPDSIIVADNGLKAYLVPFLLNKKIPIVFECHGSKYQKEAPFSISFLNKMKYNYTLWFKEWAAKQFDAFVVLNAESAKEWPASNCTIITNPLVIRTSEKKQISSKRVVAIARNAYEKGLDRLLVIWQQVAKLQPEWELCIYGVLNPETQLLPLAQALGVESSVTFYPPVVAVETVYLDSAVFVMTSRYEGLGLVLLEAMASGLPCVAYDCPVGPRSIITDGVNGFLVEDGNVDAFVERLVLLFQDEKMRKTMGENAQKSIANYELNTIMHQWKALFDSLIIQR</sequence>
<accession>A0A1I4XU38</accession>
<evidence type="ECO:0000313" key="4">
    <source>
        <dbReference type="Proteomes" id="UP000182961"/>
    </source>
</evidence>
<dbReference type="GO" id="GO:0016757">
    <property type="term" value="F:glycosyltransferase activity"/>
    <property type="evidence" value="ECO:0007669"/>
    <property type="project" value="InterPro"/>
</dbReference>
<dbReference type="Pfam" id="PF00534">
    <property type="entry name" value="Glycos_transf_1"/>
    <property type="match status" value="1"/>
</dbReference>
<dbReference type="SUPFAM" id="SSF53756">
    <property type="entry name" value="UDP-Glycosyltransferase/glycogen phosphorylase"/>
    <property type="match status" value="1"/>
</dbReference>
<dbReference type="InterPro" id="IPR001296">
    <property type="entry name" value="Glyco_trans_1"/>
</dbReference>
<gene>
    <name evidence="3" type="ORF">SAMN05444143_109122</name>
</gene>
<feature type="domain" description="Glycosyltransferase subfamily 4-like N-terminal" evidence="2">
    <location>
        <begin position="30"/>
        <end position="163"/>
    </location>
</feature>
<dbReference type="PANTHER" id="PTHR12526">
    <property type="entry name" value="GLYCOSYLTRANSFERASE"/>
    <property type="match status" value="1"/>
</dbReference>
<evidence type="ECO:0000259" key="1">
    <source>
        <dbReference type="Pfam" id="PF00534"/>
    </source>
</evidence>
<organism evidence="3 4">
    <name type="scientific">Flavobacterium succinicans</name>
    <dbReference type="NCBI Taxonomy" id="29536"/>
    <lineage>
        <taxon>Bacteria</taxon>
        <taxon>Pseudomonadati</taxon>
        <taxon>Bacteroidota</taxon>
        <taxon>Flavobacteriia</taxon>
        <taxon>Flavobacteriales</taxon>
        <taxon>Flavobacteriaceae</taxon>
        <taxon>Flavobacterium</taxon>
    </lineage>
</organism>
<dbReference type="RefSeq" id="WP_024981173.1">
    <property type="nucleotide sequence ID" value="NZ_CBCRUM010000006.1"/>
</dbReference>
<keyword evidence="3" id="KW-0808">Transferase</keyword>
<protein>
    <submittedName>
        <fullName evidence="3">Glycosyltransferase involved in cell wall bisynthesis</fullName>
    </submittedName>
</protein>
<dbReference type="eggNOG" id="COG0438">
    <property type="taxonomic scope" value="Bacteria"/>
</dbReference>
<dbReference type="CDD" id="cd03820">
    <property type="entry name" value="GT4_AmsD-like"/>
    <property type="match status" value="1"/>
</dbReference>
<keyword evidence="4" id="KW-1185">Reference proteome</keyword>
<reference evidence="4" key="1">
    <citation type="submission" date="2016-10" db="EMBL/GenBank/DDBJ databases">
        <authorList>
            <person name="Varghese N."/>
            <person name="Submissions S."/>
        </authorList>
    </citation>
    <scope>NUCLEOTIDE SEQUENCE [LARGE SCALE GENOMIC DNA]</scope>
    <source>
        <strain evidence="4">DSM 4002</strain>
    </source>
</reference>
<dbReference type="EMBL" id="FOUT01000009">
    <property type="protein sequence ID" value="SFN28799.1"/>
    <property type="molecule type" value="Genomic_DNA"/>
</dbReference>
<feature type="domain" description="Glycosyl transferase family 1" evidence="1">
    <location>
        <begin position="184"/>
        <end position="342"/>
    </location>
</feature>
<proteinExistence type="predicted"/>
<dbReference type="AlphaFoldDB" id="A0A1I4XU38"/>
<name>A0A1I4XU38_9FLAO</name>
<dbReference type="Pfam" id="PF13439">
    <property type="entry name" value="Glyco_transf_4"/>
    <property type="match status" value="1"/>
</dbReference>
<dbReference type="PANTHER" id="PTHR12526:SF630">
    <property type="entry name" value="GLYCOSYLTRANSFERASE"/>
    <property type="match status" value="1"/>
</dbReference>